<comment type="caution">
    <text evidence="1">The sequence shown here is derived from an EMBL/GenBank/DDBJ whole genome shotgun (WGS) entry which is preliminary data.</text>
</comment>
<keyword evidence="2" id="KW-1185">Reference proteome</keyword>
<proteinExistence type="predicted"/>
<protein>
    <submittedName>
        <fullName evidence="1">Uncharacterized protein</fullName>
    </submittedName>
</protein>
<dbReference type="EMBL" id="JANRMS010000531">
    <property type="protein sequence ID" value="KAJ3538256.1"/>
    <property type="molecule type" value="Genomic_DNA"/>
</dbReference>
<sequence length="1156" mass="128233">MDGLSAAASIIAVIQLTAEATKYIIAASGAQKDRRRLREEIQACESALLQIYDCANDDEDDLNGGDDNGVTRWKKKIEALEGSNAPLYRLAKTLDTVKAKLEPRQSRLSKATATLKWPFEEKEVTQLVEAIQRERSLLHFALAHKSAQLIQEIEQTSAENSRLLTDLISTVKAKSAENAVEVAKLNTILVDLQHTQNNIEDGFDRLQNRQTILDDKAALDWITPIDYAPQQSDIYNRRQPGTGEWLVESDEFQDWLRADKQTLFCPGIPGAGKTMLTSIVVNHLLQVSCEDRTIGVAYIYCDFRRHNEQKGSDLIASLLKQLCQGRRALPEGVKTLFSKHQAPRTRPSLSELRRALQEVAAEYSRVLLVVDALDECETADGCLIHFLEHVFDLQAKTKTNLFATSRFIPEIMQKFEQATSLEIRASQHDVRRYLDDRMTRLPTFVQNRPELQEEVKVKILESVQGMFLLAQLHLDSLVGKRSPKALRTALRNLSSGSDGSRAYDKAYDDAMERIQDQIADRVSLAKEALMWITCAKEQLSPLALQQALATEPGEPEFDEENISQIEDIVSACAGLVAIDAQSDTVRLVHFTTQDYFERTQNRWFPDASSQITVKAITHLSFEPFSLEHASFYVVKRWLERSPFQVYAARNWGDHARESPGDFQTIEDFLASEKRAMATEQKRNPLSLDYKTTGLHEAAYFGLKEAVERLLKKYLIDMQGPGGESALEIACRRGHLPLVRFLISRGASLSGTCLTNAVKQGHEAIVALLIDKAANINLLNSATNPALQIAIRQGSDSVVQLLLDHGTDVNLLDRTSSLHCAVIRDSEPLVRLLLGHGADTNLQNEDGASPLLTAVRHSYEPLVRLLLEHGADVNLSDSTGTSALALAAKQSSDSMVQMLLDHGANVNLQDSYGVSILHLVVRRDNEPLARLLLDHGANINLQTQDGMSPLHMAVRYDRQPLARLLLDRGAEVNLQDQDGMTPLYIAVCCSCQPLAQMLLDSGAHIDLQDQDGVSPLHMAICCSCEPLVRLLVDRGADVNLKTKTGLTPLRSAIKEGSEQIVQLLLDRGAQIKELLEDGVLPSHETLPPDQIMRLLLDHGAKLKLQDQQGISILHSAVPDSNKSTVLAFLGSGADLTSSDRRGTTALPIRTRQDDDSV</sequence>
<reference evidence="1" key="1">
    <citation type="submission" date="2022-08" db="EMBL/GenBank/DDBJ databases">
        <title>Genome Sequence of Fusarium decemcellulare.</title>
        <authorList>
            <person name="Buettner E."/>
        </authorList>
    </citation>
    <scope>NUCLEOTIDE SEQUENCE</scope>
    <source>
        <strain evidence="1">Babe19</strain>
    </source>
</reference>
<gene>
    <name evidence="1" type="ORF">NM208_g5986</name>
</gene>
<organism evidence="1 2">
    <name type="scientific">Fusarium decemcellulare</name>
    <dbReference type="NCBI Taxonomy" id="57161"/>
    <lineage>
        <taxon>Eukaryota</taxon>
        <taxon>Fungi</taxon>
        <taxon>Dikarya</taxon>
        <taxon>Ascomycota</taxon>
        <taxon>Pezizomycotina</taxon>
        <taxon>Sordariomycetes</taxon>
        <taxon>Hypocreomycetidae</taxon>
        <taxon>Hypocreales</taxon>
        <taxon>Nectriaceae</taxon>
        <taxon>Fusarium</taxon>
        <taxon>Fusarium decemcellulare species complex</taxon>
    </lineage>
</organism>
<dbReference type="Proteomes" id="UP001148629">
    <property type="component" value="Unassembled WGS sequence"/>
</dbReference>
<evidence type="ECO:0000313" key="1">
    <source>
        <dbReference type="EMBL" id="KAJ3538256.1"/>
    </source>
</evidence>
<accession>A0ACC1SEY4</accession>
<name>A0ACC1SEY4_9HYPO</name>
<evidence type="ECO:0000313" key="2">
    <source>
        <dbReference type="Proteomes" id="UP001148629"/>
    </source>
</evidence>